<dbReference type="Proteomes" id="UP000318626">
    <property type="component" value="Chromosome"/>
</dbReference>
<dbReference type="Pfam" id="PF05448">
    <property type="entry name" value="AXE1"/>
    <property type="match status" value="1"/>
</dbReference>
<evidence type="ECO:0000259" key="2">
    <source>
        <dbReference type="Pfam" id="PF05448"/>
    </source>
</evidence>
<protein>
    <submittedName>
        <fullName evidence="3">Acetyl xylan esterase (AXE1)</fullName>
    </submittedName>
</protein>
<dbReference type="InterPro" id="IPR029058">
    <property type="entry name" value="AB_hydrolase_fold"/>
</dbReference>
<accession>A0A518CBC2</accession>
<evidence type="ECO:0000313" key="4">
    <source>
        <dbReference type="Proteomes" id="UP000318626"/>
    </source>
</evidence>
<dbReference type="PANTHER" id="PTHR47381">
    <property type="entry name" value="ALPHA/BETA-HYDROLASES SUPERFAMILY PROTEIN"/>
    <property type="match status" value="1"/>
</dbReference>
<keyword evidence="4" id="KW-1185">Reference proteome</keyword>
<name>A0A518CBC2_9BACT</name>
<evidence type="ECO:0000256" key="1">
    <source>
        <dbReference type="SAM" id="SignalP"/>
    </source>
</evidence>
<evidence type="ECO:0000313" key="3">
    <source>
        <dbReference type="EMBL" id="QDU76510.1"/>
    </source>
</evidence>
<feature type="domain" description="Acetyl xylan esterase" evidence="2">
    <location>
        <begin position="91"/>
        <end position="248"/>
    </location>
</feature>
<gene>
    <name evidence="3" type="ORF">Pan97_35610</name>
</gene>
<proteinExistence type="predicted"/>
<dbReference type="Gene3D" id="3.40.50.1820">
    <property type="entry name" value="alpha/beta hydrolase"/>
    <property type="match status" value="1"/>
</dbReference>
<feature type="signal peptide" evidence="1">
    <location>
        <begin position="1"/>
        <end position="18"/>
    </location>
</feature>
<dbReference type="AlphaFoldDB" id="A0A518CBC2"/>
<dbReference type="RefSeq" id="WP_165698818.1">
    <property type="nucleotide sequence ID" value="NZ_CP036289.1"/>
</dbReference>
<organism evidence="3 4">
    <name type="scientific">Bremerella volcania</name>
    <dbReference type="NCBI Taxonomy" id="2527984"/>
    <lineage>
        <taxon>Bacteria</taxon>
        <taxon>Pseudomonadati</taxon>
        <taxon>Planctomycetota</taxon>
        <taxon>Planctomycetia</taxon>
        <taxon>Pirellulales</taxon>
        <taxon>Pirellulaceae</taxon>
        <taxon>Bremerella</taxon>
    </lineage>
</organism>
<feature type="chain" id="PRO_5022153670" evidence="1">
    <location>
        <begin position="19"/>
        <end position="678"/>
    </location>
</feature>
<sequence precursor="true">MRFVLPLLTLAVIAPLVAAEEPSLGDKQVAAYFKAETARIANAPLAGVDSLEAWEAKKEGYRQKLKEMLGLDPWPEKTDLQVTTTGAIERDGIVVEKLHFQSRPGLYVTGNLYRPAKVEGKLPAVLYVCGHGRVKRDGISYGNKAHYQHHGAWFARHGFVCLTIDSLELGEIEGKHKGLYNDAHPWWTNRGYTPAGVEAWNCVRAIDLLQSREEVDPEKIGVTGRSGGGAYSWCIAAIDERIKVAVPVAGITDLEDHVVNGVVSGHCDCMYWVNTYGFDYTLLPALIAPRPLMIANTDYDPIFPLEGVERTHLAARKIYQLYGKAPNLALTILPGGHADTQPLRIPAFYWLRKHLQGEAPEVTDVATRKFEVEELKVLDKIPEDEINTKIEETFVAAAEPANVPSTRAEWEQMSGKWKQQLLEKSFGGWPESGKSGIRLDGLSELKKWMAYTDCEFFPQKNVSLPMLVFRAKRAEGTTFPNGKLIVVDDAGWKKWTEIAAGTGEDFPIANADNYDTIFVLAPRGIGPTQWTQETKPEIQLRRRYLLLGQSHDAMQVWDIRRAAEEILRSTSTEHVDVEASGKMAALVVYAAIFEPAIGDLTLHNPPADHREGPYFMNVRRFMNMREAMAMASNSLDTPRSVNLISDTPELIDYSNQVKKKINVPVGLPIENQPARLKR</sequence>
<keyword evidence="1" id="KW-0732">Signal</keyword>
<dbReference type="PANTHER" id="PTHR47381:SF3">
    <property type="entry name" value="ALPHA_BETA-HYDROLASES SUPERFAMILY PROTEIN"/>
    <property type="match status" value="1"/>
</dbReference>
<dbReference type="InterPro" id="IPR008391">
    <property type="entry name" value="AXE1_dom"/>
</dbReference>
<dbReference type="SUPFAM" id="SSF53474">
    <property type="entry name" value="alpha/beta-Hydrolases"/>
    <property type="match status" value="1"/>
</dbReference>
<reference evidence="4" key="1">
    <citation type="submission" date="2019-02" db="EMBL/GenBank/DDBJ databases">
        <title>Deep-cultivation of Planctomycetes and their phenomic and genomic characterization uncovers novel biology.</title>
        <authorList>
            <person name="Wiegand S."/>
            <person name="Jogler M."/>
            <person name="Boedeker C."/>
            <person name="Pinto D."/>
            <person name="Vollmers J."/>
            <person name="Rivas-Marin E."/>
            <person name="Kohn T."/>
            <person name="Peeters S.H."/>
            <person name="Heuer A."/>
            <person name="Rast P."/>
            <person name="Oberbeckmann S."/>
            <person name="Bunk B."/>
            <person name="Jeske O."/>
            <person name="Meyerdierks A."/>
            <person name="Storesund J.E."/>
            <person name="Kallscheuer N."/>
            <person name="Luecker S."/>
            <person name="Lage O.M."/>
            <person name="Pohl T."/>
            <person name="Merkel B.J."/>
            <person name="Hornburger P."/>
            <person name="Mueller R.-W."/>
            <person name="Bruemmer F."/>
            <person name="Labrenz M."/>
            <person name="Spormann A.M."/>
            <person name="Op den Camp H."/>
            <person name="Overmann J."/>
            <person name="Amann R."/>
            <person name="Jetten M.S.M."/>
            <person name="Mascher T."/>
            <person name="Medema M.H."/>
            <person name="Devos D.P."/>
            <person name="Kaster A.-K."/>
            <person name="Ovreas L."/>
            <person name="Rohde M."/>
            <person name="Galperin M.Y."/>
            <person name="Jogler C."/>
        </authorList>
    </citation>
    <scope>NUCLEOTIDE SEQUENCE [LARGE SCALE GENOMIC DNA]</scope>
    <source>
        <strain evidence="4">Pan97</strain>
    </source>
</reference>
<dbReference type="EMBL" id="CP036289">
    <property type="protein sequence ID" value="QDU76510.1"/>
    <property type="molecule type" value="Genomic_DNA"/>
</dbReference>
<dbReference type="KEGG" id="bvo:Pan97_35610"/>